<organism evidence="1 2">
    <name type="scientific">Neolentinus lepideus HHB14362 ss-1</name>
    <dbReference type="NCBI Taxonomy" id="1314782"/>
    <lineage>
        <taxon>Eukaryota</taxon>
        <taxon>Fungi</taxon>
        <taxon>Dikarya</taxon>
        <taxon>Basidiomycota</taxon>
        <taxon>Agaricomycotina</taxon>
        <taxon>Agaricomycetes</taxon>
        <taxon>Gloeophyllales</taxon>
        <taxon>Gloeophyllaceae</taxon>
        <taxon>Neolentinus</taxon>
    </lineage>
</organism>
<protein>
    <submittedName>
        <fullName evidence="1">Uncharacterized protein</fullName>
    </submittedName>
</protein>
<dbReference type="InParanoid" id="A0A165VTH4"/>
<dbReference type="EMBL" id="KV425552">
    <property type="protein sequence ID" value="KZT30159.1"/>
    <property type="molecule type" value="Genomic_DNA"/>
</dbReference>
<sequence>MQRYRFRTVAISGCSKVHKFLWALDVASGDGQGMICHLFLFTKDDHCGSECSSAVTTILRLAAPTLQSLTCLTAGKDGVIYDAICSTHFPHLRHLTIDIPLPTRPDPASARLTSMISDIREEISTPETRADTDTFPSLSYVRFNLTDHPSGTFAIACALASQLLLQSHKLSSVQMLGLALNAHIPDVTQQMLDKLALAGDTKPKTWCQCLVLELLDNSPSCGMLASLVRYRMRFLACNTGRKDSKVALPPSKPRRTLQEWKEEWLRHGAFGEDLAQDYEQHVL</sequence>
<name>A0A165VTH4_9AGAM</name>
<proteinExistence type="predicted"/>
<reference evidence="1 2" key="1">
    <citation type="journal article" date="2016" name="Mol. Biol. Evol.">
        <title>Comparative Genomics of Early-Diverging Mushroom-Forming Fungi Provides Insights into the Origins of Lignocellulose Decay Capabilities.</title>
        <authorList>
            <person name="Nagy L.G."/>
            <person name="Riley R."/>
            <person name="Tritt A."/>
            <person name="Adam C."/>
            <person name="Daum C."/>
            <person name="Floudas D."/>
            <person name="Sun H."/>
            <person name="Yadav J.S."/>
            <person name="Pangilinan J."/>
            <person name="Larsson K.H."/>
            <person name="Matsuura K."/>
            <person name="Barry K."/>
            <person name="Labutti K."/>
            <person name="Kuo R."/>
            <person name="Ohm R.A."/>
            <person name="Bhattacharya S.S."/>
            <person name="Shirouzu T."/>
            <person name="Yoshinaga Y."/>
            <person name="Martin F.M."/>
            <person name="Grigoriev I.V."/>
            <person name="Hibbett D.S."/>
        </authorList>
    </citation>
    <scope>NUCLEOTIDE SEQUENCE [LARGE SCALE GENOMIC DNA]</scope>
    <source>
        <strain evidence="1 2">HHB14362 ss-1</strain>
    </source>
</reference>
<dbReference type="OrthoDB" id="2748701at2759"/>
<gene>
    <name evidence="1" type="ORF">NEOLEDRAFT_313858</name>
</gene>
<accession>A0A165VTH4</accession>
<dbReference type="AlphaFoldDB" id="A0A165VTH4"/>
<evidence type="ECO:0000313" key="1">
    <source>
        <dbReference type="EMBL" id="KZT30159.1"/>
    </source>
</evidence>
<keyword evidence="2" id="KW-1185">Reference proteome</keyword>
<dbReference type="Proteomes" id="UP000076761">
    <property type="component" value="Unassembled WGS sequence"/>
</dbReference>
<evidence type="ECO:0000313" key="2">
    <source>
        <dbReference type="Proteomes" id="UP000076761"/>
    </source>
</evidence>